<dbReference type="InterPro" id="IPR043168">
    <property type="entry name" value="DegV_C"/>
</dbReference>
<dbReference type="Pfam" id="PF02645">
    <property type="entry name" value="DegV"/>
    <property type="match status" value="1"/>
</dbReference>
<dbReference type="PANTHER" id="PTHR33434">
    <property type="entry name" value="DEGV DOMAIN-CONTAINING PROTEIN DR_1986-RELATED"/>
    <property type="match status" value="1"/>
</dbReference>
<evidence type="ECO:0000256" key="1">
    <source>
        <dbReference type="ARBA" id="ARBA00023121"/>
    </source>
</evidence>
<dbReference type="InterPro" id="IPR003797">
    <property type="entry name" value="DegV"/>
</dbReference>
<evidence type="ECO:0000313" key="2">
    <source>
        <dbReference type="EMBL" id="RIE09417.1"/>
    </source>
</evidence>
<accession>A0A398DAI6</accession>
<dbReference type="GO" id="GO:0008289">
    <property type="term" value="F:lipid binding"/>
    <property type="evidence" value="ECO:0007669"/>
    <property type="project" value="UniProtKB-KW"/>
</dbReference>
<dbReference type="NCBIfam" id="TIGR00762">
    <property type="entry name" value="DegV"/>
    <property type="match status" value="1"/>
</dbReference>
<name>A0A398DAI6_9BACT</name>
<dbReference type="EMBL" id="QXIT01000049">
    <property type="protein sequence ID" value="RIE09417.1"/>
    <property type="molecule type" value="Genomic_DNA"/>
</dbReference>
<dbReference type="SUPFAM" id="SSF82549">
    <property type="entry name" value="DAK1/DegV-like"/>
    <property type="match status" value="1"/>
</dbReference>
<keyword evidence="1" id="KW-0446">Lipid-binding</keyword>
<dbReference type="Proteomes" id="UP000266260">
    <property type="component" value="Unassembled WGS sequence"/>
</dbReference>
<reference evidence="2 3" key="1">
    <citation type="submission" date="2018-09" db="EMBL/GenBank/DDBJ databases">
        <title>Discovery and Ecogenomic Context for Candidatus Cryosericales, a Global Caldiserica Order Active in Thawing Permafrost.</title>
        <authorList>
            <person name="Martinez M.A."/>
            <person name="Woodcroft B.J."/>
            <person name="Ignacio Espinoza J.C."/>
            <person name="Zayed A."/>
            <person name="Singleton C.M."/>
            <person name="Boyd J."/>
            <person name="Li Y.-F."/>
            <person name="Purvine S."/>
            <person name="Maughan H."/>
            <person name="Hodgkins S.B."/>
            <person name="Anderson D."/>
            <person name="Sederholm M."/>
            <person name="Temperton B."/>
            <person name="Saleska S.R."/>
            <person name="Tyson G.W."/>
            <person name="Rich V.I."/>
        </authorList>
    </citation>
    <scope>NUCLEOTIDE SEQUENCE [LARGE SCALE GENOMIC DNA]</scope>
    <source>
        <strain evidence="2 3">SMC6</strain>
    </source>
</reference>
<dbReference type="InterPro" id="IPR050270">
    <property type="entry name" value="DegV_domain_contain"/>
</dbReference>
<evidence type="ECO:0000313" key="3">
    <source>
        <dbReference type="Proteomes" id="UP000266260"/>
    </source>
</evidence>
<dbReference type="AlphaFoldDB" id="A0A398DAI6"/>
<sequence length="321" mass="35908">MLERCKRMSQWYRGEVSTLVSLLRTVFSGKLHKRIRGGERHMVQVVMDTTTGMTRQEFDQSGITMIPLYVRDGDKVYREQVDIFPDEFYRRERAGLIYETAQTNPADLVSVFKPIVEAGDEVVCVLISSAISGSVNAAHVAAQMLGAEDRITIVDSLESGYGEAYLGHTAKKMAAAGESRVEIVRALADIRSRTRTYFIMESLKWLFHGGRLTGAQYFIGSVIKLNPIVWFDEAGRMTSYDKTRTLKVAKDHMHRLVADCGKNGVEAATLHWPDNLNEAQEFHAEMEEILQVPVSYTKLSCVLGVHTGPDLLGPCIIMKAS</sequence>
<organism evidence="2 3">
    <name type="scientific">Candidatus Cryosericum odellii</name>
    <dbReference type="NCBI Taxonomy" id="2290917"/>
    <lineage>
        <taxon>Bacteria</taxon>
        <taxon>Pseudomonadati</taxon>
        <taxon>Caldisericota/Cryosericota group</taxon>
        <taxon>Candidatus Cryosericota</taxon>
        <taxon>Candidatus Cryosericia</taxon>
        <taxon>Candidatus Cryosericales</taxon>
        <taxon>Candidatus Cryosericaceae</taxon>
        <taxon>Candidatus Cryosericum</taxon>
    </lineage>
</organism>
<dbReference type="Gene3D" id="3.30.1180.10">
    <property type="match status" value="1"/>
</dbReference>
<dbReference type="PROSITE" id="PS51482">
    <property type="entry name" value="DEGV"/>
    <property type="match status" value="1"/>
</dbReference>
<keyword evidence="3" id="KW-1185">Reference proteome</keyword>
<proteinExistence type="predicted"/>
<protein>
    <submittedName>
        <fullName evidence="2">DegV family protein</fullName>
    </submittedName>
</protein>
<dbReference type="Gene3D" id="3.40.50.10170">
    <property type="match status" value="1"/>
</dbReference>
<comment type="caution">
    <text evidence="2">The sequence shown here is derived from an EMBL/GenBank/DDBJ whole genome shotgun (WGS) entry which is preliminary data.</text>
</comment>
<dbReference type="PANTHER" id="PTHR33434:SF2">
    <property type="entry name" value="FATTY ACID-BINDING PROTEIN TM_1468"/>
    <property type="match status" value="1"/>
</dbReference>
<gene>
    <name evidence="2" type="ORF">SMC6_02845</name>
</gene>